<accession>A0A183B7W4</accession>
<name>A0A183B7W4_9TREM</name>
<sequence length="202" mass="22258">LGSNLMPRSASQSHLTGHSARAGRHPPGRPKLHPGPVSGGGTRKQGRNANRRTPVSDHGRPVQLPDELIKPRQCFGPGCTRAAARPDTKYCSDECGLKLAFRRIEILLPESLAAMHPPSKADKIEEEDSDNNPHLERPCFVAEQLDRARLDEIQIEKCAVRDRLIQLETEHQQLDALIARARDHASPSSNQVTANDESPTKL</sequence>
<protein>
    <submittedName>
        <fullName evidence="7">CXXC-type zinc finger protein 1</fullName>
    </submittedName>
</protein>
<keyword evidence="2" id="KW-0479">Metal-binding</keyword>
<dbReference type="PANTHER" id="PTHR46174">
    <property type="entry name" value="CXXC-TYPE ZINC FINGER PROTEIN 1"/>
    <property type="match status" value="1"/>
</dbReference>
<feature type="region of interest" description="Disordered" evidence="6">
    <location>
        <begin position="1"/>
        <end position="66"/>
    </location>
</feature>
<evidence type="ECO:0000313" key="7">
    <source>
        <dbReference type="WBParaSite" id="ECPE_0001533901-mRNA-1"/>
    </source>
</evidence>
<feature type="region of interest" description="Disordered" evidence="6">
    <location>
        <begin position="179"/>
        <end position="202"/>
    </location>
</feature>
<dbReference type="AlphaFoldDB" id="A0A183B7W4"/>
<keyword evidence="3" id="KW-0863">Zinc-finger</keyword>
<evidence type="ECO:0000256" key="4">
    <source>
        <dbReference type="ARBA" id="ARBA00022833"/>
    </source>
</evidence>
<dbReference type="GO" id="GO:0048188">
    <property type="term" value="C:Set1C/COMPASS complex"/>
    <property type="evidence" value="ECO:0007669"/>
    <property type="project" value="InterPro"/>
</dbReference>
<dbReference type="GO" id="GO:0008270">
    <property type="term" value="F:zinc ion binding"/>
    <property type="evidence" value="ECO:0007669"/>
    <property type="project" value="UniProtKB-KW"/>
</dbReference>
<comment type="subcellular location">
    <subcellularLocation>
        <location evidence="1">Nucleus</location>
    </subcellularLocation>
</comment>
<keyword evidence="5" id="KW-0539">Nucleus</keyword>
<dbReference type="GO" id="GO:0045893">
    <property type="term" value="P:positive regulation of DNA-templated transcription"/>
    <property type="evidence" value="ECO:0007669"/>
    <property type="project" value="TreeGrafter"/>
</dbReference>
<feature type="compositionally biased region" description="Basic residues" evidence="6">
    <location>
        <begin position="21"/>
        <end position="32"/>
    </location>
</feature>
<proteinExistence type="predicted"/>
<evidence type="ECO:0000256" key="5">
    <source>
        <dbReference type="ARBA" id="ARBA00023242"/>
    </source>
</evidence>
<dbReference type="PANTHER" id="PTHR46174:SF1">
    <property type="entry name" value="CXXC-TYPE ZINC FINGER PROTEIN 1"/>
    <property type="match status" value="1"/>
</dbReference>
<dbReference type="InterPro" id="IPR037869">
    <property type="entry name" value="Spp1/CFP1"/>
</dbReference>
<evidence type="ECO:0000256" key="1">
    <source>
        <dbReference type="ARBA" id="ARBA00004123"/>
    </source>
</evidence>
<evidence type="ECO:0000256" key="6">
    <source>
        <dbReference type="SAM" id="MobiDB-lite"/>
    </source>
</evidence>
<reference evidence="7" key="1">
    <citation type="submission" date="2016-06" db="UniProtKB">
        <authorList>
            <consortium name="WormBaseParasite"/>
        </authorList>
    </citation>
    <scope>IDENTIFICATION</scope>
</reference>
<evidence type="ECO:0000256" key="2">
    <source>
        <dbReference type="ARBA" id="ARBA00022723"/>
    </source>
</evidence>
<evidence type="ECO:0000256" key="3">
    <source>
        <dbReference type="ARBA" id="ARBA00022771"/>
    </source>
</evidence>
<dbReference type="WBParaSite" id="ECPE_0001533901-mRNA-1">
    <property type="protein sequence ID" value="ECPE_0001533901-mRNA-1"/>
    <property type="gene ID" value="ECPE_0001533901"/>
</dbReference>
<feature type="compositionally biased region" description="Polar residues" evidence="6">
    <location>
        <begin position="186"/>
        <end position="202"/>
    </location>
</feature>
<organism evidence="7">
    <name type="scientific">Echinostoma caproni</name>
    <dbReference type="NCBI Taxonomy" id="27848"/>
    <lineage>
        <taxon>Eukaryota</taxon>
        <taxon>Metazoa</taxon>
        <taxon>Spiralia</taxon>
        <taxon>Lophotrochozoa</taxon>
        <taxon>Platyhelminthes</taxon>
        <taxon>Trematoda</taxon>
        <taxon>Digenea</taxon>
        <taxon>Plagiorchiida</taxon>
        <taxon>Echinostomata</taxon>
        <taxon>Echinostomatoidea</taxon>
        <taxon>Echinostomatidae</taxon>
        <taxon>Echinostoma</taxon>
    </lineage>
</organism>
<keyword evidence="4" id="KW-0862">Zinc</keyword>